<dbReference type="EMBL" id="MU826832">
    <property type="protein sequence ID" value="KAJ7373123.1"/>
    <property type="molecule type" value="Genomic_DNA"/>
</dbReference>
<evidence type="ECO:0000313" key="1">
    <source>
        <dbReference type="EMBL" id="KAJ7373123.1"/>
    </source>
</evidence>
<name>A0A9X0CT13_9CNID</name>
<organism evidence="1 2">
    <name type="scientific">Desmophyllum pertusum</name>
    <dbReference type="NCBI Taxonomy" id="174260"/>
    <lineage>
        <taxon>Eukaryota</taxon>
        <taxon>Metazoa</taxon>
        <taxon>Cnidaria</taxon>
        <taxon>Anthozoa</taxon>
        <taxon>Hexacorallia</taxon>
        <taxon>Scleractinia</taxon>
        <taxon>Caryophylliina</taxon>
        <taxon>Caryophylliidae</taxon>
        <taxon>Desmophyllum</taxon>
    </lineage>
</organism>
<protein>
    <submittedName>
        <fullName evidence="1">Rap1 GTPase-GDP dissociation stimulator 1</fullName>
    </submittedName>
</protein>
<accession>A0A9X0CT13</accession>
<dbReference type="InterPro" id="IPR011989">
    <property type="entry name" value="ARM-like"/>
</dbReference>
<dbReference type="Proteomes" id="UP001163046">
    <property type="component" value="Unassembled WGS sequence"/>
</dbReference>
<dbReference type="InterPro" id="IPR040144">
    <property type="entry name" value="RAP1GDS1"/>
</dbReference>
<dbReference type="GO" id="GO:0005085">
    <property type="term" value="F:guanyl-nucleotide exchange factor activity"/>
    <property type="evidence" value="ECO:0007669"/>
    <property type="project" value="InterPro"/>
</dbReference>
<keyword evidence="2" id="KW-1185">Reference proteome</keyword>
<gene>
    <name evidence="1" type="primary">RAP1GDS1_4</name>
    <name evidence="1" type="ORF">OS493_014271</name>
</gene>
<proteinExistence type="predicted"/>
<dbReference type="SUPFAM" id="SSF48371">
    <property type="entry name" value="ARM repeat"/>
    <property type="match status" value="1"/>
</dbReference>
<dbReference type="InterPro" id="IPR016024">
    <property type="entry name" value="ARM-type_fold"/>
</dbReference>
<dbReference type="Gene3D" id="1.25.10.10">
    <property type="entry name" value="Leucine-rich Repeat Variant"/>
    <property type="match status" value="1"/>
</dbReference>
<dbReference type="OrthoDB" id="26149at2759"/>
<dbReference type="PANTHER" id="PTHR10957">
    <property type="entry name" value="RAP1 GTPASE-GDP DISSOCIATION STIMULATOR 1"/>
    <property type="match status" value="1"/>
</dbReference>
<sequence>MDHLSELFLKLKLGVEETKGLDLGDVDTAINALQSNNEEFDETTIENILKSVVALLEIDEPESKAKVLMLIAEIAKSEETRVPCVKAGLIATILSNLESEDPNIVLQSLRAIGNISYDNELAKSALAEHKGAEKIVKKLGVLEKSFDENSDNKLELAACGSMLNVASDDEALTRRSSVIWSSIIFVGLCETESP</sequence>
<comment type="caution">
    <text evidence="1">The sequence shown here is derived from an EMBL/GenBank/DDBJ whole genome shotgun (WGS) entry which is preliminary data.</text>
</comment>
<evidence type="ECO:0000313" key="2">
    <source>
        <dbReference type="Proteomes" id="UP001163046"/>
    </source>
</evidence>
<dbReference type="AlphaFoldDB" id="A0A9X0CT13"/>
<reference evidence="1" key="1">
    <citation type="submission" date="2023-01" db="EMBL/GenBank/DDBJ databases">
        <title>Genome assembly of the deep-sea coral Lophelia pertusa.</title>
        <authorList>
            <person name="Herrera S."/>
            <person name="Cordes E."/>
        </authorList>
    </citation>
    <scope>NUCLEOTIDE SEQUENCE</scope>
    <source>
        <strain evidence="1">USNM1676648</strain>
        <tissue evidence="1">Polyp</tissue>
    </source>
</reference>